<protein>
    <submittedName>
        <fullName evidence="2">Uncharacterized protein</fullName>
    </submittedName>
</protein>
<comment type="caution">
    <text evidence="2">The sequence shown here is derived from an EMBL/GenBank/DDBJ whole genome shotgun (WGS) entry which is preliminary data.</text>
</comment>
<accession>A0A834U8C7</accession>
<organism evidence="2 3">
    <name type="scientific">Vespula pensylvanica</name>
    <name type="common">Western yellow jacket</name>
    <name type="synonym">Wasp</name>
    <dbReference type="NCBI Taxonomy" id="30213"/>
    <lineage>
        <taxon>Eukaryota</taxon>
        <taxon>Metazoa</taxon>
        <taxon>Ecdysozoa</taxon>
        <taxon>Arthropoda</taxon>
        <taxon>Hexapoda</taxon>
        <taxon>Insecta</taxon>
        <taxon>Pterygota</taxon>
        <taxon>Neoptera</taxon>
        <taxon>Endopterygota</taxon>
        <taxon>Hymenoptera</taxon>
        <taxon>Apocrita</taxon>
        <taxon>Aculeata</taxon>
        <taxon>Vespoidea</taxon>
        <taxon>Vespidae</taxon>
        <taxon>Vespinae</taxon>
        <taxon>Vespula</taxon>
    </lineage>
</organism>
<evidence type="ECO:0000256" key="1">
    <source>
        <dbReference type="SAM" id="MobiDB-lite"/>
    </source>
</evidence>
<dbReference type="EMBL" id="JACSDY010000008">
    <property type="protein sequence ID" value="KAF7421441.1"/>
    <property type="molecule type" value="Genomic_DNA"/>
</dbReference>
<sequence length="354" mass="40621">MSPYVCKTSTLAKDNENKPRNRSDVTLLLVMKELVKLKVYEIKTIEEEGEGRRITLRTRLLPVKVAYVIIGWLLDSKPLNGVSLLRHDLQLARIIKRSASSFEFFGLALPFQCPNEKCPSGLLRNLMIFSNNAEIGQSCFWVNLLEISNLLINLIWQQGSFYGRRDRKEEEEDEEEEEEEEMDAEVEMEMKVEVEWWWRSGSGGGVSYSERASARSPDSPSTVVGVTAEGRVEGVAARGVSKRCSHLVELSRKPTAEQLPLRARGCVIATTEERPSWDFRVRKAPLNPIKNLQRIGEGVQQQQQQHQQQQQQQQEEEVEEEEEEEKKKKKKIERFGLVARVFGGQLTRRVECAF</sequence>
<feature type="compositionally biased region" description="Low complexity" evidence="1">
    <location>
        <begin position="300"/>
        <end position="313"/>
    </location>
</feature>
<reference evidence="2" key="1">
    <citation type="journal article" date="2020" name="G3 (Bethesda)">
        <title>High-Quality Assemblies for Three Invasive Social Wasps from the &lt;i&gt;Vespula&lt;/i&gt; Genus.</title>
        <authorList>
            <person name="Harrop T.W.R."/>
            <person name="Guhlin J."/>
            <person name="McLaughlin G.M."/>
            <person name="Permina E."/>
            <person name="Stockwell P."/>
            <person name="Gilligan J."/>
            <person name="Le Lec M.F."/>
            <person name="Gruber M.A.M."/>
            <person name="Quinn O."/>
            <person name="Lovegrove M."/>
            <person name="Duncan E.J."/>
            <person name="Remnant E.J."/>
            <person name="Van Eeckhoven J."/>
            <person name="Graham B."/>
            <person name="Knapp R.A."/>
            <person name="Langford K.W."/>
            <person name="Kronenberg Z."/>
            <person name="Press M.O."/>
            <person name="Eacker S.M."/>
            <person name="Wilson-Rankin E.E."/>
            <person name="Purcell J."/>
            <person name="Lester P.J."/>
            <person name="Dearden P.K."/>
        </authorList>
    </citation>
    <scope>NUCLEOTIDE SEQUENCE</scope>
    <source>
        <strain evidence="2">Volc-1</strain>
    </source>
</reference>
<feature type="region of interest" description="Disordered" evidence="1">
    <location>
        <begin position="166"/>
        <end position="185"/>
    </location>
</feature>
<feature type="compositionally biased region" description="Acidic residues" evidence="1">
    <location>
        <begin position="169"/>
        <end position="185"/>
    </location>
</feature>
<evidence type="ECO:0000313" key="3">
    <source>
        <dbReference type="Proteomes" id="UP000600918"/>
    </source>
</evidence>
<dbReference type="Proteomes" id="UP000600918">
    <property type="component" value="Unassembled WGS sequence"/>
</dbReference>
<feature type="compositionally biased region" description="Acidic residues" evidence="1">
    <location>
        <begin position="314"/>
        <end position="324"/>
    </location>
</feature>
<proteinExistence type="predicted"/>
<gene>
    <name evidence="2" type="ORF">H0235_009277</name>
</gene>
<evidence type="ECO:0000313" key="2">
    <source>
        <dbReference type="EMBL" id="KAF7421441.1"/>
    </source>
</evidence>
<name>A0A834U8C7_VESPE</name>
<keyword evidence="3" id="KW-1185">Reference proteome</keyword>
<feature type="region of interest" description="Disordered" evidence="1">
    <location>
        <begin position="296"/>
        <end position="330"/>
    </location>
</feature>
<dbReference type="AlphaFoldDB" id="A0A834U8C7"/>